<proteinExistence type="predicted"/>
<dbReference type="InterPro" id="IPR032466">
    <property type="entry name" value="Metal_Hydrolase"/>
</dbReference>
<dbReference type="SUPFAM" id="SSF51556">
    <property type="entry name" value="Metallo-dependent hydrolases"/>
    <property type="match status" value="1"/>
</dbReference>
<dbReference type="Pfam" id="PF01244">
    <property type="entry name" value="Peptidase_M19"/>
    <property type="match status" value="1"/>
</dbReference>
<dbReference type="InterPro" id="IPR008257">
    <property type="entry name" value="Pept_M19"/>
</dbReference>
<dbReference type="PANTHER" id="PTHR10443:SF12">
    <property type="entry name" value="DIPEPTIDASE"/>
    <property type="match status" value="1"/>
</dbReference>
<accession>B4CWN4</accession>
<dbReference type="RefSeq" id="WP_006978398.1">
    <property type="nucleotide sequence ID" value="NZ_ABVL01000002.1"/>
</dbReference>
<sequence>MHPPRLIFDCHLDISMNAMEFNRDQRWSLEKLRRCELGGGPLPVDAERHRSRNTVCFPELRRGRFGVIVATQIARYSPRFHNLPGWRSPEQAWAHTQGQLAYYRTMEACGEMVQLRTWPEVEAHANKWKDATDEEAEKLPIGYLLSLEGADSILSWKHLEKSRADGLIALGPVHYGPGIYGHGTDDEGPLPPIGHELLKEMERLGIILDVTHLCDESFWDALAHYQGPLWASHHNCRALANWNRQLADDQIKALIERGAVIGMAFDAIMMVHNWAHKRSRPEDFGLKIEKICEHIDHICQIAGNAHHVGIGTDLDGGFGTEQTPMDLNSIADLVKIGPLLAARGYPQTDIDGIFHGNFFRFLREHLQ</sequence>
<organism evidence="1 2">
    <name type="scientific">Chthoniobacter flavus Ellin428</name>
    <dbReference type="NCBI Taxonomy" id="497964"/>
    <lineage>
        <taxon>Bacteria</taxon>
        <taxon>Pseudomonadati</taxon>
        <taxon>Verrucomicrobiota</taxon>
        <taxon>Spartobacteria</taxon>
        <taxon>Chthoniobacterales</taxon>
        <taxon>Chthoniobacteraceae</taxon>
        <taxon>Chthoniobacter</taxon>
    </lineage>
</organism>
<dbReference type="GO" id="GO:0070573">
    <property type="term" value="F:metallodipeptidase activity"/>
    <property type="evidence" value="ECO:0007669"/>
    <property type="project" value="InterPro"/>
</dbReference>
<dbReference type="InParanoid" id="B4CWN4"/>
<dbReference type="GO" id="GO:0006508">
    <property type="term" value="P:proteolysis"/>
    <property type="evidence" value="ECO:0007669"/>
    <property type="project" value="InterPro"/>
</dbReference>
<dbReference type="STRING" id="497964.CfE428DRAFT_1072"/>
<dbReference type="AlphaFoldDB" id="B4CWN4"/>
<reference evidence="1 2" key="1">
    <citation type="journal article" date="2011" name="J. Bacteriol.">
        <title>Genome sequence of Chthoniobacter flavus Ellin428, an aerobic heterotrophic soil bacterium.</title>
        <authorList>
            <person name="Kant R."/>
            <person name="van Passel M.W."/>
            <person name="Palva A."/>
            <person name="Lucas S."/>
            <person name="Lapidus A."/>
            <person name="Glavina Del Rio T."/>
            <person name="Dalin E."/>
            <person name="Tice H."/>
            <person name="Bruce D."/>
            <person name="Goodwin L."/>
            <person name="Pitluck S."/>
            <person name="Larimer F.W."/>
            <person name="Land M.L."/>
            <person name="Hauser L."/>
            <person name="Sangwan P."/>
            <person name="de Vos W.M."/>
            <person name="Janssen P.H."/>
            <person name="Smidt H."/>
        </authorList>
    </citation>
    <scope>NUCLEOTIDE SEQUENCE [LARGE SCALE GENOMIC DNA]</scope>
    <source>
        <strain evidence="1 2">Ellin428</strain>
    </source>
</reference>
<evidence type="ECO:0000313" key="1">
    <source>
        <dbReference type="EMBL" id="EDY21826.1"/>
    </source>
</evidence>
<dbReference type="EMBL" id="ABVL01000002">
    <property type="protein sequence ID" value="EDY21826.1"/>
    <property type="molecule type" value="Genomic_DNA"/>
</dbReference>
<dbReference type="PROSITE" id="PS51365">
    <property type="entry name" value="RENAL_DIPEPTIDASE_2"/>
    <property type="match status" value="1"/>
</dbReference>
<evidence type="ECO:0000313" key="2">
    <source>
        <dbReference type="Proteomes" id="UP000005824"/>
    </source>
</evidence>
<gene>
    <name evidence="1" type="ORF">CfE428DRAFT_1072</name>
</gene>
<dbReference type="Proteomes" id="UP000005824">
    <property type="component" value="Unassembled WGS sequence"/>
</dbReference>
<protein>
    <submittedName>
        <fullName evidence="1">Peptidase M19 renal dipeptidase</fullName>
    </submittedName>
</protein>
<comment type="caution">
    <text evidence="1">The sequence shown here is derived from an EMBL/GenBank/DDBJ whole genome shotgun (WGS) entry which is preliminary data.</text>
</comment>
<dbReference type="Gene3D" id="3.20.20.140">
    <property type="entry name" value="Metal-dependent hydrolases"/>
    <property type="match status" value="1"/>
</dbReference>
<name>B4CWN4_9BACT</name>
<dbReference type="PANTHER" id="PTHR10443">
    <property type="entry name" value="MICROSOMAL DIPEPTIDASE"/>
    <property type="match status" value="1"/>
</dbReference>
<dbReference type="eggNOG" id="COG2355">
    <property type="taxonomic scope" value="Bacteria"/>
</dbReference>
<keyword evidence="2" id="KW-1185">Reference proteome</keyword>